<dbReference type="Proteomes" id="UP001056635">
    <property type="component" value="Chromosome"/>
</dbReference>
<evidence type="ECO:0000313" key="1">
    <source>
        <dbReference type="EMBL" id="UQY44411.1"/>
    </source>
</evidence>
<organism evidence="1 2">
    <name type="scientific">Mixta hanseatica</name>
    <dbReference type="NCBI Taxonomy" id="2872648"/>
    <lineage>
        <taxon>Bacteria</taxon>
        <taxon>Pseudomonadati</taxon>
        <taxon>Pseudomonadota</taxon>
        <taxon>Gammaproteobacteria</taxon>
        <taxon>Enterobacterales</taxon>
        <taxon>Erwiniaceae</taxon>
        <taxon>Mixta</taxon>
    </lineage>
</organism>
<dbReference type="RefSeq" id="WP_249893038.1">
    <property type="nucleotide sequence ID" value="NZ_CP082904.1"/>
</dbReference>
<dbReference type="SUPFAM" id="SSF52540">
    <property type="entry name" value="P-loop containing nucleoside triphosphate hydrolases"/>
    <property type="match status" value="1"/>
</dbReference>
<dbReference type="InterPro" id="IPR027417">
    <property type="entry name" value="P-loop_NTPase"/>
</dbReference>
<dbReference type="EMBL" id="CP082904">
    <property type="protein sequence ID" value="UQY44411.1"/>
    <property type="molecule type" value="Genomic_DNA"/>
</dbReference>
<sequence>MLLFPHKEEKASFKEMTFYVLSAREAVNEQLSQLLRLAGFNQIEKVQQALGQVRNLTLSPGAWGLIIDIGDRTQVEEMVPAIQALVPRNLWCCVTGDSDSITLAQRFARHGIAYFYLNAQSDEMMQAAANGATAKVRRRAVSVSVLGCKGGIGNTTLAWKLANRLVQQRQMPTLFIQGRAGSRDLDLVIGKKVSRHTVAVNKHLDAMSWEEMPLPSLEHENFEKYNFVVFEESINAADKEQMRQIVERTSCLILIMDRSMSSVRTVCSLTEIIDAINRSHPTPRRFLLCLNDSRPITSDMLNLDDLQALLGRQLDVIFPYHNARASSYFPSLRRQRSPMAVLTQKVLGESTPAEKSLLQRLTEKREEG</sequence>
<evidence type="ECO:0000313" key="2">
    <source>
        <dbReference type="Proteomes" id="UP001056635"/>
    </source>
</evidence>
<accession>A0ABY4RCF5</accession>
<gene>
    <name evidence="1" type="ORF">K6958_01485</name>
</gene>
<reference evidence="1" key="1">
    <citation type="submission" date="2021-09" db="EMBL/GenBank/DDBJ databases">
        <title>First case of bloodstream infection caused by Mixta hanseatica sp. nov., a member of the Erwiniaceae family.</title>
        <authorList>
            <person name="Both A."/>
            <person name="Huang J."/>
            <person name="Wenzel P."/>
            <person name="Aepfelbacher M."/>
            <person name="Rohde H."/>
            <person name="Christner M."/>
            <person name="Hentschke M."/>
        </authorList>
    </citation>
    <scope>NUCLEOTIDE SEQUENCE</scope>
    <source>
        <strain evidence="1">X22927</strain>
    </source>
</reference>
<name>A0ABY4RCF5_9GAMM</name>
<proteinExistence type="predicted"/>
<dbReference type="Gene3D" id="3.40.50.300">
    <property type="entry name" value="P-loop containing nucleotide triphosphate hydrolases"/>
    <property type="match status" value="1"/>
</dbReference>
<protein>
    <submittedName>
        <fullName evidence="1">Tight adherance operon protein</fullName>
    </submittedName>
</protein>
<keyword evidence="2" id="KW-1185">Reference proteome</keyword>